<feature type="transmembrane region" description="Helical" evidence="1">
    <location>
        <begin position="45"/>
        <end position="68"/>
    </location>
</feature>
<dbReference type="GeneID" id="43640210"/>
<dbReference type="EMBL" id="ML743632">
    <property type="protein sequence ID" value="KAE8132495.1"/>
    <property type="molecule type" value="Genomic_DNA"/>
</dbReference>
<dbReference type="Proteomes" id="UP000325672">
    <property type="component" value="Unassembled WGS sequence"/>
</dbReference>
<dbReference type="RefSeq" id="XP_031908558.1">
    <property type="nucleotide sequence ID" value="XM_032056000.1"/>
</dbReference>
<reference evidence="2 3" key="1">
    <citation type="submission" date="2019-04" db="EMBL/GenBank/DDBJ databases">
        <title>Friends and foes A comparative genomics study of 23 Aspergillus species from section Flavi.</title>
        <authorList>
            <consortium name="DOE Joint Genome Institute"/>
            <person name="Kjaerbolling I."/>
            <person name="Vesth T."/>
            <person name="Frisvad J.C."/>
            <person name="Nybo J.L."/>
            <person name="Theobald S."/>
            <person name="Kildgaard S."/>
            <person name="Isbrandt T."/>
            <person name="Kuo A."/>
            <person name="Sato A."/>
            <person name="Lyhne E.K."/>
            <person name="Kogle M.E."/>
            <person name="Wiebenga A."/>
            <person name="Kun R.S."/>
            <person name="Lubbers R.J."/>
            <person name="Makela M.R."/>
            <person name="Barry K."/>
            <person name="Chovatia M."/>
            <person name="Clum A."/>
            <person name="Daum C."/>
            <person name="Haridas S."/>
            <person name="He G."/>
            <person name="LaButti K."/>
            <person name="Lipzen A."/>
            <person name="Mondo S."/>
            <person name="Riley R."/>
            <person name="Salamov A."/>
            <person name="Simmons B.A."/>
            <person name="Magnuson J.K."/>
            <person name="Henrissat B."/>
            <person name="Mortensen U.H."/>
            <person name="Larsen T.O."/>
            <person name="Devries R.P."/>
            <person name="Grigoriev I.V."/>
            <person name="Machida M."/>
            <person name="Baker S.E."/>
            <person name="Andersen M.R."/>
        </authorList>
    </citation>
    <scope>NUCLEOTIDE SEQUENCE [LARGE SCALE GENOMIC DNA]</scope>
    <source>
        <strain evidence="2 3">CBS 117625</strain>
    </source>
</reference>
<name>A0A5N6SD18_ASPPS</name>
<keyword evidence="1" id="KW-0812">Transmembrane</keyword>
<dbReference type="OrthoDB" id="10300525at2759"/>
<organism evidence="2 3">
    <name type="scientific">Aspergillus pseudotamarii</name>
    <dbReference type="NCBI Taxonomy" id="132259"/>
    <lineage>
        <taxon>Eukaryota</taxon>
        <taxon>Fungi</taxon>
        <taxon>Dikarya</taxon>
        <taxon>Ascomycota</taxon>
        <taxon>Pezizomycotina</taxon>
        <taxon>Eurotiomycetes</taxon>
        <taxon>Eurotiomycetidae</taxon>
        <taxon>Eurotiales</taxon>
        <taxon>Aspergillaceae</taxon>
        <taxon>Aspergillus</taxon>
        <taxon>Aspergillus subgen. Circumdati</taxon>
    </lineage>
</organism>
<keyword evidence="1" id="KW-1133">Transmembrane helix</keyword>
<evidence type="ECO:0000313" key="2">
    <source>
        <dbReference type="EMBL" id="KAE8132495.1"/>
    </source>
</evidence>
<accession>A0A5N6SD18</accession>
<keyword evidence="1" id="KW-0472">Membrane</keyword>
<gene>
    <name evidence="2" type="ORF">BDV38DRAFT_261124</name>
</gene>
<evidence type="ECO:0000256" key="1">
    <source>
        <dbReference type="SAM" id="Phobius"/>
    </source>
</evidence>
<evidence type="ECO:0000313" key="3">
    <source>
        <dbReference type="Proteomes" id="UP000325672"/>
    </source>
</evidence>
<proteinExistence type="predicted"/>
<keyword evidence="3" id="KW-1185">Reference proteome</keyword>
<protein>
    <submittedName>
        <fullName evidence="2">Uncharacterized protein</fullName>
    </submittedName>
</protein>
<sequence length="100" mass="11475">MDRDFYFSRHGKSIITFSRPLWNADLPVVRGRFGQASLTREMACFLWLGHGLGSTVLLGQTLSIMLLLRTIILSFNLEHEYRGAKYGVRTVDQDIRGEKE</sequence>
<dbReference type="AlphaFoldDB" id="A0A5N6SD18"/>